<dbReference type="GO" id="GO:0022857">
    <property type="term" value="F:transmembrane transporter activity"/>
    <property type="evidence" value="ECO:0007669"/>
    <property type="project" value="InterPro"/>
</dbReference>
<proteinExistence type="predicted"/>
<dbReference type="Proteomes" id="UP000002318">
    <property type="component" value="Chromosome"/>
</dbReference>
<feature type="transmembrane region" description="Helical" evidence="6">
    <location>
        <begin position="32"/>
        <end position="51"/>
    </location>
</feature>
<feature type="transmembrane region" description="Helical" evidence="6">
    <location>
        <begin position="57"/>
        <end position="79"/>
    </location>
</feature>
<evidence type="ECO:0000256" key="5">
    <source>
        <dbReference type="ARBA" id="ARBA00023136"/>
    </source>
</evidence>
<feature type="transmembrane region" description="Helical" evidence="6">
    <location>
        <begin position="123"/>
        <end position="139"/>
    </location>
</feature>
<keyword evidence="5 6" id="KW-0472">Membrane</keyword>
<evidence type="ECO:0000256" key="4">
    <source>
        <dbReference type="ARBA" id="ARBA00022989"/>
    </source>
</evidence>
<keyword evidence="4 6" id="KW-1133">Transmembrane helix</keyword>
<keyword evidence="3 6" id="KW-0812">Transmembrane</keyword>
<accession>E1R2X8</accession>
<organism evidence="7 8">
    <name type="scientific">Sediminispirochaeta smaragdinae (strain DSM 11293 / JCM 15392 / SEBR 4228)</name>
    <name type="common">Spirochaeta smaragdinae</name>
    <dbReference type="NCBI Taxonomy" id="573413"/>
    <lineage>
        <taxon>Bacteria</taxon>
        <taxon>Pseudomonadati</taxon>
        <taxon>Spirochaetota</taxon>
        <taxon>Spirochaetia</taxon>
        <taxon>Spirochaetales</taxon>
        <taxon>Spirochaetaceae</taxon>
        <taxon>Sediminispirochaeta</taxon>
    </lineage>
</organism>
<dbReference type="CDD" id="cd06580">
    <property type="entry name" value="TM_PBP1_transp_TpRbsC_like"/>
    <property type="match status" value="1"/>
</dbReference>
<sequence length="303" mass="32254">MINIIARALLMSTPLLIGATAEVIAERAGVMIIAVEGIFLIGAWGGFVGVYTTGSYLMGFFLAALLGLCVALIYGWITIILKQHQIVTGTALNIFIAGIVAFFHRVIFGVPLLPLTIEPLEKLPIPLLSKIPVIGGLLFDQSILTYIAFLLALAAYFILFKTAVGLVIRSVGENPVAVDVVGISVEKVRMLVILIAGVLGGIAGSFYSVVYLGMYTEGIIGGRGWIAFAICFLGNWNPIGAIIGALIFGVAESIAIYMQSSGGGFLPNEVFIALPYILTIILTISRKQFNVPAKLGVSYVKEN</sequence>
<keyword evidence="8" id="KW-1185">Reference proteome</keyword>
<dbReference type="RefSeq" id="WP_013253874.1">
    <property type="nucleotide sequence ID" value="NC_014364.1"/>
</dbReference>
<gene>
    <name evidence="7" type="ordered locus">Spirs_1283</name>
</gene>
<evidence type="ECO:0000256" key="6">
    <source>
        <dbReference type="SAM" id="Phobius"/>
    </source>
</evidence>
<dbReference type="InterPro" id="IPR001851">
    <property type="entry name" value="ABC_transp_permease"/>
</dbReference>
<feature type="transmembrane region" description="Helical" evidence="6">
    <location>
        <begin position="264"/>
        <end position="284"/>
    </location>
</feature>
<reference evidence="7 8" key="1">
    <citation type="journal article" date="2010" name="Stand. Genomic Sci.">
        <title>Complete genome sequence of Spirochaeta smaragdinae type strain (SEBR 4228).</title>
        <authorList>
            <person name="Mavromatis K."/>
            <person name="Yasawong M."/>
            <person name="Chertkov O."/>
            <person name="Lapidus A."/>
            <person name="Lucas S."/>
            <person name="Nolan M."/>
            <person name="Del Rio T.G."/>
            <person name="Tice H."/>
            <person name="Cheng J.F."/>
            <person name="Pitluck S."/>
            <person name="Liolios K."/>
            <person name="Ivanova N."/>
            <person name="Tapia R."/>
            <person name="Han C."/>
            <person name="Bruce D."/>
            <person name="Goodwin L."/>
            <person name="Pati A."/>
            <person name="Chen A."/>
            <person name="Palaniappan K."/>
            <person name="Land M."/>
            <person name="Hauser L."/>
            <person name="Chang Y.J."/>
            <person name="Jeffries C.D."/>
            <person name="Detter J.C."/>
            <person name="Rohde M."/>
            <person name="Brambilla E."/>
            <person name="Spring S."/>
            <person name="Goker M."/>
            <person name="Sikorski J."/>
            <person name="Woyke T."/>
            <person name="Bristow J."/>
            <person name="Eisen J.A."/>
            <person name="Markowitz V."/>
            <person name="Hugenholtz P."/>
            <person name="Klenk H.P."/>
            <person name="Kyrpides N.C."/>
        </authorList>
    </citation>
    <scope>NUCLEOTIDE SEQUENCE [LARGE SCALE GENOMIC DNA]</scope>
    <source>
        <strain evidence="8">DSM 11293 / JCM 15392 / SEBR 4228</strain>
    </source>
</reference>
<dbReference type="AlphaFoldDB" id="E1R2X8"/>
<feature type="transmembrane region" description="Helical" evidence="6">
    <location>
        <begin position="188"/>
        <end position="213"/>
    </location>
</feature>
<name>E1R2X8_SEDSS</name>
<feature type="transmembrane region" description="Helical" evidence="6">
    <location>
        <begin position="91"/>
        <end position="117"/>
    </location>
</feature>
<dbReference type="HOGENOM" id="CLU_040769_1_1_12"/>
<dbReference type="KEGG" id="ssm:Spirs_1283"/>
<dbReference type="PANTHER" id="PTHR43370">
    <property type="entry name" value="SUGAR ABC TRANSPORTER INTEGRAL MEMBRANE PROTEIN-RELATED"/>
    <property type="match status" value="1"/>
</dbReference>
<evidence type="ECO:0000256" key="3">
    <source>
        <dbReference type="ARBA" id="ARBA00022692"/>
    </source>
</evidence>
<evidence type="ECO:0000313" key="7">
    <source>
        <dbReference type="EMBL" id="ADK80410.1"/>
    </source>
</evidence>
<protein>
    <submittedName>
        <fullName evidence="7">Inner-membrane translocator</fullName>
    </submittedName>
</protein>
<feature type="transmembrane region" description="Helical" evidence="6">
    <location>
        <begin position="146"/>
        <end position="168"/>
    </location>
</feature>
<evidence type="ECO:0000256" key="2">
    <source>
        <dbReference type="ARBA" id="ARBA00022475"/>
    </source>
</evidence>
<dbReference type="PANTHER" id="PTHR43370:SF2">
    <property type="entry name" value="ABC TRANSPORTER PERMEASE PROTEIN"/>
    <property type="match status" value="1"/>
</dbReference>
<dbReference type="GO" id="GO:0005886">
    <property type="term" value="C:plasma membrane"/>
    <property type="evidence" value="ECO:0007669"/>
    <property type="project" value="UniProtKB-SubCell"/>
</dbReference>
<comment type="subcellular location">
    <subcellularLocation>
        <location evidence="1">Cell membrane</location>
        <topology evidence="1">Multi-pass membrane protein</topology>
    </subcellularLocation>
</comment>
<dbReference type="Pfam" id="PF02653">
    <property type="entry name" value="BPD_transp_2"/>
    <property type="match status" value="1"/>
</dbReference>
<evidence type="ECO:0000313" key="8">
    <source>
        <dbReference type="Proteomes" id="UP000002318"/>
    </source>
</evidence>
<dbReference type="STRING" id="573413.Spirs_1283"/>
<dbReference type="EMBL" id="CP002116">
    <property type="protein sequence ID" value="ADK80410.1"/>
    <property type="molecule type" value="Genomic_DNA"/>
</dbReference>
<dbReference type="OrthoDB" id="9792579at2"/>
<evidence type="ECO:0000256" key="1">
    <source>
        <dbReference type="ARBA" id="ARBA00004651"/>
    </source>
</evidence>
<keyword evidence="2" id="KW-1003">Cell membrane</keyword>
<dbReference type="eggNOG" id="COG1079">
    <property type="taxonomic scope" value="Bacteria"/>
</dbReference>
<feature type="transmembrane region" description="Helical" evidence="6">
    <location>
        <begin position="225"/>
        <end position="258"/>
    </location>
</feature>